<evidence type="ECO:0000256" key="2">
    <source>
        <dbReference type="ARBA" id="ARBA00014223"/>
    </source>
</evidence>
<evidence type="ECO:0000256" key="4">
    <source>
        <dbReference type="ARBA" id="ARBA00022490"/>
    </source>
</evidence>
<reference evidence="10 11" key="1">
    <citation type="journal article" date="2018" name="Gigascience">
        <title>Genomes of trombidid mites reveal novel predicted allergens and laterally-transferred genes associated with secondary metabolism.</title>
        <authorList>
            <person name="Dong X."/>
            <person name="Chaisiri K."/>
            <person name="Xia D."/>
            <person name="Armstrong S.D."/>
            <person name="Fang Y."/>
            <person name="Donnelly M.J."/>
            <person name="Kadowaki T."/>
            <person name="McGarry J.W."/>
            <person name="Darby A.C."/>
            <person name="Makepeace B.L."/>
        </authorList>
    </citation>
    <scope>NUCLEOTIDE SEQUENCE [LARGE SCALE GENOMIC DNA]</scope>
    <source>
        <strain evidence="10">UoL-WK</strain>
    </source>
</reference>
<dbReference type="GO" id="GO:0005737">
    <property type="term" value="C:cytoplasm"/>
    <property type="evidence" value="ECO:0007669"/>
    <property type="project" value="UniProtKB-SubCell"/>
</dbReference>
<proteinExistence type="predicted"/>
<dbReference type="PROSITE" id="PS51450">
    <property type="entry name" value="LRR"/>
    <property type="match status" value="2"/>
</dbReference>
<dbReference type="EMBL" id="NCKU01006889">
    <property type="protein sequence ID" value="RWS03076.1"/>
    <property type="molecule type" value="Genomic_DNA"/>
</dbReference>
<comment type="caution">
    <text evidence="10">The sequence shown here is derived from an EMBL/GenBank/DDBJ whole genome shotgun (WGS) entry which is preliminary data.</text>
</comment>
<dbReference type="PANTHER" id="PTHR46545:SF1">
    <property type="entry name" value="LEUCINE-RICH REPEAT-CONTAINING PROTEIN 51"/>
    <property type="match status" value="1"/>
</dbReference>
<sequence>MSSQRSQQMQQQREVTINSRVESNGVVGTVKYIGPVVGTQGTWVGVDWDIPEKGKNDGSYKNVRYFTTSFPSSGSFLRLTKLNTGRSFFEALIDRYENNVIAPSESLLTLAQRSGNNRVIEYVGFDKVSEKQKEFDQLLQLDLSKQYVSYAGDVSAANLSAVQHLDLSANLLSSWSVVADIVKHLPSLNSLVLSANRLVAENCSQLAPCFDKVKTLVYGKANYTWNDVVVVIGKLFRHIENLDVWGNAITKITTPPNSVFQELKSLNLSDNKLKDWSMVCKLGNLPLLESLQLVNCEISEIEFGDNLLPTKETHLFSSLKSLNLARNQIKKWTSIAQLNRLSSLEELFIKNNPVFDEE</sequence>
<dbReference type="Pfam" id="PF01302">
    <property type="entry name" value="CAP_GLY"/>
    <property type="match status" value="1"/>
</dbReference>
<dbReference type="AlphaFoldDB" id="A0A3S4QG75"/>
<evidence type="ECO:0000256" key="5">
    <source>
        <dbReference type="ARBA" id="ARBA00022614"/>
    </source>
</evidence>
<dbReference type="PROSITE" id="PS50245">
    <property type="entry name" value="CAP_GLY_2"/>
    <property type="match status" value="1"/>
</dbReference>
<name>A0A3S4QG75_9ACAR</name>
<dbReference type="PANTHER" id="PTHR46545">
    <property type="entry name" value="LEUCINE-RICH REPEAT-CONTAINING PROTEIN 51"/>
    <property type="match status" value="1"/>
</dbReference>
<evidence type="ECO:0000313" key="11">
    <source>
        <dbReference type="Proteomes" id="UP000285301"/>
    </source>
</evidence>
<organism evidence="10 11">
    <name type="scientific">Dinothrombium tinctorium</name>
    <dbReference type="NCBI Taxonomy" id="1965070"/>
    <lineage>
        <taxon>Eukaryota</taxon>
        <taxon>Metazoa</taxon>
        <taxon>Ecdysozoa</taxon>
        <taxon>Arthropoda</taxon>
        <taxon>Chelicerata</taxon>
        <taxon>Arachnida</taxon>
        <taxon>Acari</taxon>
        <taxon>Acariformes</taxon>
        <taxon>Trombidiformes</taxon>
        <taxon>Prostigmata</taxon>
        <taxon>Anystina</taxon>
        <taxon>Parasitengona</taxon>
        <taxon>Trombidioidea</taxon>
        <taxon>Trombidiidae</taxon>
        <taxon>Dinothrombium</taxon>
    </lineage>
</organism>
<evidence type="ECO:0000259" key="8">
    <source>
        <dbReference type="PROSITE" id="PS50245"/>
    </source>
</evidence>
<keyword evidence="6" id="KW-0677">Repeat</keyword>
<evidence type="ECO:0000256" key="3">
    <source>
        <dbReference type="ARBA" id="ARBA00015004"/>
    </source>
</evidence>
<feature type="non-terminal residue" evidence="10">
    <location>
        <position position="358"/>
    </location>
</feature>
<protein>
    <recommendedName>
        <fullName evidence="2">Leucine-rich repeat-containing protein 51</fullName>
    </recommendedName>
    <alternativeName>
        <fullName evidence="7">Tubulin-folding cofactor E</fullName>
    </alternativeName>
    <alternativeName>
        <fullName evidence="3">Tubulin-specific chaperone E</fullName>
    </alternativeName>
</protein>
<evidence type="ECO:0000313" key="9">
    <source>
        <dbReference type="EMBL" id="RWS02601.1"/>
    </source>
</evidence>
<keyword evidence="11" id="KW-1185">Reference proteome</keyword>
<feature type="domain" description="CAP-Gly" evidence="8">
    <location>
        <begin position="34"/>
        <end position="78"/>
    </location>
</feature>
<keyword evidence="4" id="KW-0963">Cytoplasm</keyword>
<reference evidence="10" key="2">
    <citation type="submission" date="2018-11" db="EMBL/GenBank/DDBJ databases">
        <title>Trombidioid mite genomics.</title>
        <authorList>
            <person name="Dong X."/>
        </authorList>
    </citation>
    <scope>NUCLEOTIDE SEQUENCE</scope>
    <source>
        <strain evidence="10">UoL-WK</strain>
    </source>
</reference>
<gene>
    <name evidence="9" type="ORF">B4U79_08777</name>
    <name evidence="10" type="ORF">B4U79_13294</name>
</gene>
<dbReference type="InterPro" id="IPR036859">
    <property type="entry name" value="CAP-Gly_dom_sf"/>
</dbReference>
<comment type="subcellular location">
    <subcellularLocation>
        <location evidence="1">Cytoplasm</location>
    </subcellularLocation>
</comment>
<dbReference type="Proteomes" id="UP000285301">
    <property type="component" value="Unassembled WGS sequence"/>
</dbReference>
<dbReference type="SUPFAM" id="SSF74924">
    <property type="entry name" value="Cap-Gly domain"/>
    <property type="match status" value="1"/>
</dbReference>
<dbReference type="InterPro" id="IPR001611">
    <property type="entry name" value="Leu-rich_rpt"/>
</dbReference>
<evidence type="ECO:0000256" key="1">
    <source>
        <dbReference type="ARBA" id="ARBA00004496"/>
    </source>
</evidence>
<dbReference type="InterPro" id="IPR032675">
    <property type="entry name" value="LRR_dom_sf"/>
</dbReference>
<dbReference type="STRING" id="1965070.A0A3S4QG75"/>
<evidence type="ECO:0000256" key="6">
    <source>
        <dbReference type="ARBA" id="ARBA00022737"/>
    </source>
</evidence>
<dbReference type="SUPFAM" id="SSF52058">
    <property type="entry name" value="L domain-like"/>
    <property type="match status" value="1"/>
</dbReference>
<evidence type="ECO:0000313" key="10">
    <source>
        <dbReference type="EMBL" id="RWS03076.1"/>
    </source>
</evidence>
<dbReference type="Gene3D" id="2.30.30.190">
    <property type="entry name" value="CAP Gly-rich-like domain"/>
    <property type="match status" value="1"/>
</dbReference>
<evidence type="ECO:0000256" key="7">
    <source>
        <dbReference type="ARBA" id="ARBA00030180"/>
    </source>
</evidence>
<dbReference type="Gene3D" id="3.80.10.10">
    <property type="entry name" value="Ribonuclease Inhibitor"/>
    <property type="match status" value="3"/>
</dbReference>
<dbReference type="SMART" id="SM01052">
    <property type="entry name" value="CAP_GLY"/>
    <property type="match status" value="1"/>
</dbReference>
<dbReference type="OrthoDB" id="5273213at2759"/>
<dbReference type="EMBL" id="NCKU01007489">
    <property type="protein sequence ID" value="RWS02601.1"/>
    <property type="molecule type" value="Genomic_DNA"/>
</dbReference>
<dbReference type="InterPro" id="IPR000938">
    <property type="entry name" value="CAP-Gly_domain"/>
</dbReference>
<accession>A0A3S4QG75</accession>
<keyword evidence="5" id="KW-0433">Leucine-rich repeat</keyword>